<protein>
    <submittedName>
        <fullName evidence="4">Uncharacterized protein</fullName>
    </submittedName>
</protein>
<dbReference type="Gene3D" id="3.40.50.2000">
    <property type="entry name" value="Glycogen Phosphorylase B"/>
    <property type="match status" value="2"/>
</dbReference>
<organism evidence="4 5">
    <name type="scientific">Cinchona calisaya</name>
    <dbReference type="NCBI Taxonomy" id="153742"/>
    <lineage>
        <taxon>Eukaryota</taxon>
        <taxon>Viridiplantae</taxon>
        <taxon>Streptophyta</taxon>
        <taxon>Embryophyta</taxon>
        <taxon>Tracheophyta</taxon>
        <taxon>Spermatophyta</taxon>
        <taxon>Magnoliopsida</taxon>
        <taxon>eudicotyledons</taxon>
        <taxon>Gunneridae</taxon>
        <taxon>Pentapetalae</taxon>
        <taxon>asterids</taxon>
        <taxon>lamiids</taxon>
        <taxon>Gentianales</taxon>
        <taxon>Rubiaceae</taxon>
        <taxon>Cinchonoideae</taxon>
        <taxon>Cinchoneae</taxon>
        <taxon>Cinchona</taxon>
    </lineage>
</organism>
<gene>
    <name evidence="4" type="ORF">ACH5RR_031891</name>
</gene>
<dbReference type="GO" id="GO:0016757">
    <property type="term" value="F:glycosyltransferase activity"/>
    <property type="evidence" value="ECO:0007669"/>
    <property type="project" value="UniProtKB-KW"/>
</dbReference>
<keyword evidence="2" id="KW-0328">Glycosyltransferase</keyword>
<dbReference type="InterPro" id="IPR002213">
    <property type="entry name" value="UDP_glucos_trans"/>
</dbReference>
<dbReference type="PANTHER" id="PTHR11926">
    <property type="entry name" value="GLUCOSYL/GLUCURONOSYL TRANSFERASES"/>
    <property type="match status" value="1"/>
</dbReference>
<dbReference type="Pfam" id="PF00201">
    <property type="entry name" value="UDPGT"/>
    <property type="match status" value="1"/>
</dbReference>
<reference evidence="4 5" key="1">
    <citation type="submission" date="2024-11" db="EMBL/GenBank/DDBJ databases">
        <title>A near-complete genome assembly of Cinchona calisaya.</title>
        <authorList>
            <person name="Lian D.C."/>
            <person name="Zhao X.W."/>
            <person name="Wei L."/>
        </authorList>
    </citation>
    <scope>NUCLEOTIDE SEQUENCE [LARGE SCALE GENOMIC DNA]</scope>
    <source>
        <tissue evidence="4">Nenye</tissue>
    </source>
</reference>
<evidence type="ECO:0000313" key="5">
    <source>
        <dbReference type="Proteomes" id="UP001630127"/>
    </source>
</evidence>
<dbReference type="EMBL" id="JBJUIK010000013">
    <property type="protein sequence ID" value="KAL3506509.1"/>
    <property type="molecule type" value="Genomic_DNA"/>
</dbReference>
<dbReference type="PANTHER" id="PTHR11926:SF870">
    <property type="entry name" value="UDP-GLYCOSYLTRANSFERASE 75B1"/>
    <property type="match status" value="1"/>
</dbReference>
<keyword evidence="3" id="KW-0808">Transferase</keyword>
<evidence type="ECO:0000256" key="1">
    <source>
        <dbReference type="ARBA" id="ARBA00009995"/>
    </source>
</evidence>
<accession>A0ABD2YJ93</accession>
<evidence type="ECO:0000256" key="3">
    <source>
        <dbReference type="ARBA" id="ARBA00022679"/>
    </source>
</evidence>
<evidence type="ECO:0000256" key="2">
    <source>
        <dbReference type="ARBA" id="ARBA00022676"/>
    </source>
</evidence>
<comment type="similarity">
    <text evidence="1">Belongs to the UDP-glycosyltransferase family.</text>
</comment>
<dbReference type="SUPFAM" id="SSF53756">
    <property type="entry name" value="UDP-Glycosyltransferase/glycogen phosphorylase"/>
    <property type="match status" value="1"/>
</dbReference>
<name>A0ABD2YJ93_9GENT</name>
<evidence type="ECO:0000313" key="4">
    <source>
        <dbReference type="EMBL" id="KAL3506509.1"/>
    </source>
</evidence>
<proteinExistence type="inferred from homology"/>
<dbReference type="Proteomes" id="UP001630127">
    <property type="component" value="Unassembled WGS sequence"/>
</dbReference>
<keyword evidence="5" id="KW-1185">Reference proteome</keyword>
<dbReference type="AlphaFoldDB" id="A0ABD2YJ93"/>
<dbReference type="CDD" id="cd03784">
    <property type="entry name" value="GT1_Gtf-like"/>
    <property type="match status" value="1"/>
</dbReference>
<comment type="caution">
    <text evidence="4">The sequence shown here is derived from an EMBL/GenBank/DDBJ whole genome shotgun (WGS) entry which is preliminary data.</text>
</comment>
<sequence length="136" mass="14880">MIVPWCCQVEVLSHPCVGCFVTHCGWNSSLESLVCGVPGVGVPLWTDQTTNAKFIQDVWKTGVRAVPNEDGIFEADEIKKCLEVVMDGGKRSKELRNNAKKWQGLAREAAKDGGSSNLDLKAFVNEVASDVTKTHF</sequence>